<name>A0A5A7RD42_STRAF</name>
<keyword evidence="2" id="KW-1185">Reference proteome</keyword>
<dbReference type="AlphaFoldDB" id="A0A5A7RD42"/>
<organism evidence="1 2">
    <name type="scientific">Striga asiatica</name>
    <name type="common">Asiatic witchweed</name>
    <name type="synonym">Buchnera asiatica</name>
    <dbReference type="NCBI Taxonomy" id="4170"/>
    <lineage>
        <taxon>Eukaryota</taxon>
        <taxon>Viridiplantae</taxon>
        <taxon>Streptophyta</taxon>
        <taxon>Embryophyta</taxon>
        <taxon>Tracheophyta</taxon>
        <taxon>Spermatophyta</taxon>
        <taxon>Magnoliopsida</taxon>
        <taxon>eudicotyledons</taxon>
        <taxon>Gunneridae</taxon>
        <taxon>Pentapetalae</taxon>
        <taxon>asterids</taxon>
        <taxon>lamiids</taxon>
        <taxon>Lamiales</taxon>
        <taxon>Orobanchaceae</taxon>
        <taxon>Buchnereae</taxon>
        <taxon>Striga</taxon>
    </lineage>
</organism>
<reference evidence="2" key="1">
    <citation type="journal article" date="2019" name="Curr. Biol.">
        <title>Genome Sequence of Striga asiatica Provides Insight into the Evolution of Plant Parasitism.</title>
        <authorList>
            <person name="Yoshida S."/>
            <person name="Kim S."/>
            <person name="Wafula E.K."/>
            <person name="Tanskanen J."/>
            <person name="Kim Y.M."/>
            <person name="Honaas L."/>
            <person name="Yang Z."/>
            <person name="Spallek T."/>
            <person name="Conn C.E."/>
            <person name="Ichihashi Y."/>
            <person name="Cheong K."/>
            <person name="Cui S."/>
            <person name="Der J.P."/>
            <person name="Gundlach H."/>
            <person name="Jiao Y."/>
            <person name="Hori C."/>
            <person name="Ishida J.K."/>
            <person name="Kasahara H."/>
            <person name="Kiba T."/>
            <person name="Kim M.S."/>
            <person name="Koo N."/>
            <person name="Laohavisit A."/>
            <person name="Lee Y.H."/>
            <person name="Lumba S."/>
            <person name="McCourt P."/>
            <person name="Mortimer J.C."/>
            <person name="Mutuku J.M."/>
            <person name="Nomura T."/>
            <person name="Sasaki-Sekimoto Y."/>
            <person name="Seto Y."/>
            <person name="Wang Y."/>
            <person name="Wakatake T."/>
            <person name="Sakakibara H."/>
            <person name="Demura T."/>
            <person name="Yamaguchi S."/>
            <person name="Yoneyama K."/>
            <person name="Manabe R.I."/>
            <person name="Nelson D.C."/>
            <person name="Schulman A.H."/>
            <person name="Timko M.P."/>
            <person name="dePamphilis C.W."/>
            <person name="Choi D."/>
            <person name="Shirasu K."/>
        </authorList>
    </citation>
    <scope>NUCLEOTIDE SEQUENCE [LARGE SCALE GENOMIC DNA]</scope>
    <source>
        <strain evidence="2">cv. UVA1</strain>
    </source>
</reference>
<gene>
    <name evidence="1" type="ORF">STAS_33096</name>
</gene>
<dbReference type="Proteomes" id="UP000325081">
    <property type="component" value="Unassembled WGS sequence"/>
</dbReference>
<protein>
    <submittedName>
        <fullName evidence="1">Cation or drug efflux system protein</fullName>
    </submittedName>
</protein>
<accession>A0A5A7RD42</accession>
<proteinExistence type="predicted"/>
<sequence>MKKRAVTLPAWRLHLKTVVQRQIISRELWARVIPSRSPHAFLPGEEIDRGIICLGNILKCRGFRKASGTQELMLAREIPPIEMSFHRPVVSYVPTSPASLIPENFSAELASALTPRQNFPLRIQLELSVKLTSPIYPTPLCNDTASSPVSSGLRPSLFFTNLRSNSSAVQSSRSTAPKSPSRTTKVALRDEWGPHDITSLVVESQRATLI</sequence>
<comment type="caution">
    <text evidence="1">The sequence shown here is derived from an EMBL/GenBank/DDBJ whole genome shotgun (WGS) entry which is preliminary data.</text>
</comment>
<evidence type="ECO:0000313" key="1">
    <source>
        <dbReference type="EMBL" id="GER55432.1"/>
    </source>
</evidence>
<evidence type="ECO:0000313" key="2">
    <source>
        <dbReference type="Proteomes" id="UP000325081"/>
    </source>
</evidence>
<dbReference type="EMBL" id="BKCP01011737">
    <property type="protein sequence ID" value="GER55432.1"/>
    <property type="molecule type" value="Genomic_DNA"/>
</dbReference>